<feature type="active site" evidence="10">
    <location>
        <position position="146"/>
    </location>
</feature>
<evidence type="ECO:0000313" key="13">
    <source>
        <dbReference type="EMBL" id="SFF03045.1"/>
    </source>
</evidence>
<evidence type="ECO:0000259" key="12">
    <source>
        <dbReference type="PROSITE" id="PS51900"/>
    </source>
</evidence>
<protein>
    <recommendedName>
        <fullName evidence="10">Tyrosine recombinase XerC</fullName>
    </recommendedName>
</protein>
<evidence type="ECO:0000256" key="1">
    <source>
        <dbReference type="ARBA" id="ARBA00004496"/>
    </source>
</evidence>
<dbReference type="Gene3D" id="1.10.150.130">
    <property type="match status" value="1"/>
</dbReference>
<dbReference type="AlphaFoldDB" id="A0A1I2FCS4"/>
<dbReference type="NCBIfam" id="NF040815">
    <property type="entry name" value="recomb_XerA_Arch"/>
    <property type="match status" value="1"/>
</dbReference>
<dbReference type="OrthoDB" id="9801717at2"/>
<dbReference type="Pfam" id="PF00589">
    <property type="entry name" value="Phage_integrase"/>
    <property type="match status" value="1"/>
</dbReference>
<keyword evidence="4 10" id="KW-0132">Cell division</keyword>
<reference evidence="14" key="1">
    <citation type="submission" date="2016-10" db="EMBL/GenBank/DDBJ databases">
        <authorList>
            <person name="Varghese N."/>
            <person name="Submissions S."/>
        </authorList>
    </citation>
    <scope>NUCLEOTIDE SEQUENCE [LARGE SCALE GENOMIC DNA]</scope>
    <source>
        <strain evidence="14">CGMCC 1.10784</strain>
    </source>
</reference>
<dbReference type="Gene3D" id="1.10.443.10">
    <property type="entry name" value="Intergrase catalytic core"/>
    <property type="match status" value="1"/>
</dbReference>
<evidence type="ECO:0000256" key="4">
    <source>
        <dbReference type="ARBA" id="ARBA00022618"/>
    </source>
</evidence>
<evidence type="ECO:0000256" key="6">
    <source>
        <dbReference type="ARBA" id="ARBA00022908"/>
    </source>
</evidence>
<dbReference type="InterPro" id="IPR023009">
    <property type="entry name" value="Tyrosine_recombinase_XerC/XerD"/>
</dbReference>
<sequence length="296" mass="33537">MKAQVQSFIQYLMNERALSSSTLESYGRDLQGLLDYLEQQSVAKVEDVQRHHLSHYLLRLKESGRKTTTVSRHIASIRAFFHYLAVNGYIQLNPAIYIESPKLEKKEPRVLSVENAGQLLETPQPVTAAGKRDKAMLELLYATGIRVSELISLNVDSVNSQLNIIRCVGSGMKERIIPFGRMAAAALTDYLQNGRRELLRQSEDEPALFLNQLGTRMTRQGFWKMVKKYAKEAGIAEEITPHTLRHSFAAHLLENGADLRSVQELLGHADISTTQRYTRLSKARMKDVYTNSHPRA</sequence>
<feature type="active site" description="O-(3'-phospho-DNA)-tyrosine intermediate" evidence="10">
    <location>
        <position position="277"/>
    </location>
</feature>
<dbReference type="InterPro" id="IPR004107">
    <property type="entry name" value="Integrase_SAM-like_N"/>
</dbReference>
<keyword evidence="6 10" id="KW-0229">DNA integration</keyword>
<comment type="subcellular location">
    <subcellularLocation>
        <location evidence="1 10">Cytoplasm</location>
    </subcellularLocation>
</comment>
<feature type="active site" evidence="10">
    <location>
        <position position="268"/>
    </location>
</feature>
<dbReference type="GO" id="GO:0006313">
    <property type="term" value="P:DNA transposition"/>
    <property type="evidence" value="ECO:0007669"/>
    <property type="project" value="UniProtKB-UniRule"/>
</dbReference>
<feature type="domain" description="Core-binding (CB)" evidence="12">
    <location>
        <begin position="1"/>
        <end position="85"/>
    </location>
</feature>
<dbReference type="PROSITE" id="PS51898">
    <property type="entry name" value="TYR_RECOMBINASE"/>
    <property type="match status" value="1"/>
</dbReference>
<dbReference type="CDD" id="cd00798">
    <property type="entry name" value="INT_XerDC_C"/>
    <property type="match status" value="1"/>
</dbReference>
<dbReference type="GO" id="GO:0051301">
    <property type="term" value="P:cell division"/>
    <property type="evidence" value="ECO:0007669"/>
    <property type="project" value="UniProtKB-KW"/>
</dbReference>
<dbReference type="GO" id="GO:0007059">
    <property type="term" value="P:chromosome segregation"/>
    <property type="evidence" value="ECO:0007669"/>
    <property type="project" value="UniProtKB-UniRule"/>
</dbReference>
<evidence type="ECO:0000256" key="2">
    <source>
        <dbReference type="ARBA" id="ARBA00010450"/>
    </source>
</evidence>
<dbReference type="STRING" id="1045775.SAMN05216378_4802"/>
<proteinExistence type="inferred from homology"/>
<dbReference type="EMBL" id="FOMT01000005">
    <property type="protein sequence ID" value="SFF03045.1"/>
    <property type="molecule type" value="Genomic_DNA"/>
</dbReference>
<keyword evidence="3 10" id="KW-0963">Cytoplasm</keyword>
<feature type="active site" evidence="10">
    <location>
        <position position="245"/>
    </location>
</feature>
<evidence type="ECO:0000259" key="11">
    <source>
        <dbReference type="PROSITE" id="PS51898"/>
    </source>
</evidence>
<dbReference type="NCBIfam" id="TIGR02225">
    <property type="entry name" value="recomb_XerD"/>
    <property type="match status" value="1"/>
</dbReference>
<organism evidence="13 14">
    <name type="scientific">Paenibacillus catalpae</name>
    <dbReference type="NCBI Taxonomy" id="1045775"/>
    <lineage>
        <taxon>Bacteria</taxon>
        <taxon>Bacillati</taxon>
        <taxon>Bacillota</taxon>
        <taxon>Bacilli</taxon>
        <taxon>Bacillales</taxon>
        <taxon>Paenibacillaceae</taxon>
        <taxon>Paenibacillus</taxon>
    </lineage>
</organism>
<dbReference type="PANTHER" id="PTHR30349:SF81">
    <property type="entry name" value="TYROSINE RECOMBINASE XERC"/>
    <property type="match status" value="1"/>
</dbReference>
<dbReference type="HAMAP" id="MF_01808">
    <property type="entry name" value="Recomb_XerC_XerD"/>
    <property type="match status" value="1"/>
</dbReference>
<keyword evidence="8 10" id="KW-0233">DNA recombination</keyword>
<dbReference type="PANTHER" id="PTHR30349">
    <property type="entry name" value="PHAGE INTEGRASE-RELATED"/>
    <property type="match status" value="1"/>
</dbReference>
<dbReference type="PROSITE" id="PS51900">
    <property type="entry name" value="CB"/>
    <property type="match status" value="1"/>
</dbReference>
<comment type="similarity">
    <text evidence="10">Belongs to the 'phage' integrase family. XerC subfamily.</text>
</comment>
<dbReference type="Proteomes" id="UP000198855">
    <property type="component" value="Unassembled WGS sequence"/>
</dbReference>
<evidence type="ECO:0000256" key="3">
    <source>
        <dbReference type="ARBA" id="ARBA00022490"/>
    </source>
</evidence>
<keyword evidence="9 10" id="KW-0131">Cell cycle</keyword>
<dbReference type="Pfam" id="PF02899">
    <property type="entry name" value="Phage_int_SAM_1"/>
    <property type="match status" value="1"/>
</dbReference>
<dbReference type="SUPFAM" id="SSF56349">
    <property type="entry name" value="DNA breaking-rejoining enzymes"/>
    <property type="match status" value="1"/>
</dbReference>
<evidence type="ECO:0000256" key="5">
    <source>
        <dbReference type="ARBA" id="ARBA00022829"/>
    </source>
</evidence>
<comment type="subunit">
    <text evidence="10">Forms a cyclic heterotetrameric complex composed of two molecules of XerC and two molecules of XerD.</text>
</comment>
<evidence type="ECO:0000256" key="7">
    <source>
        <dbReference type="ARBA" id="ARBA00023125"/>
    </source>
</evidence>
<evidence type="ECO:0000256" key="9">
    <source>
        <dbReference type="ARBA" id="ARBA00023306"/>
    </source>
</evidence>
<keyword evidence="7 10" id="KW-0238">DNA-binding</keyword>
<name>A0A1I2FCS4_9BACL</name>
<dbReference type="RefSeq" id="WP_091188945.1">
    <property type="nucleotide sequence ID" value="NZ_FOMT01000005.1"/>
</dbReference>
<dbReference type="GO" id="GO:0005737">
    <property type="term" value="C:cytoplasm"/>
    <property type="evidence" value="ECO:0007669"/>
    <property type="project" value="UniProtKB-SubCell"/>
</dbReference>
<evidence type="ECO:0000256" key="8">
    <source>
        <dbReference type="ARBA" id="ARBA00023172"/>
    </source>
</evidence>
<comment type="function">
    <text evidence="10">Site-specific tyrosine recombinase, which acts by catalyzing the cutting and rejoining of the recombining DNA molecules. The XerC-XerD complex is essential to convert dimers of the bacterial chromosome into monomers to permit their segregation at cell division. It also contributes to the segregational stability of plasmids.</text>
</comment>
<comment type="similarity">
    <text evidence="2">Belongs to the 'phage' integrase family. XerD subfamily.</text>
</comment>
<keyword evidence="14" id="KW-1185">Reference proteome</keyword>
<dbReference type="InterPro" id="IPR011010">
    <property type="entry name" value="DNA_brk_join_enz"/>
</dbReference>
<feature type="domain" description="Tyr recombinase" evidence="11">
    <location>
        <begin position="106"/>
        <end position="290"/>
    </location>
</feature>
<gene>
    <name evidence="10" type="primary">xerC</name>
    <name evidence="13" type="ORF">SAMN05216378_4802</name>
</gene>
<evidence type="ECO:0000256" key="10">
    <source>
        <dbReference type="HAMAP-Rule" id="MF_01808"/>
    </source>
</evidence>
<dbReference type="InterPro" id="IPR044068">
    <property type="entry name" value="CB"/>
</dbReference>
<keyword evidence="5 10" id="KW-0159">Chromosome partition</keyword>
<dbReference type="InterPro" id="IPR050090">
    <property type="entry name" value="Tyrosine_recombinase_XerCD"/>
</dbReference>
<comment type="caution">
    <text evidence="10">Lacks conserved residue(s) required for the propagation of feature annotation.</text>
</comment>
<dbReference type="InterPro" id="IPR011932">
    <property type="entry name" value="Recomb_XerD"/>
</dbReference>
<accession>A0A1I2FCS4</accession>
<feature type="active site" evidence="10">
    <location>
        <position position="242"/>
    </location>
</feature>
<dbReference type="InterPro" id="IPR002104">
    <property type="entry name" value="Integrase_catalytic"/>
</dbReference>
<dbReference type="GO" id="GO:0009037">
    <property type="term" value="F:tyrosine-based site-specific recombinase activity"/>
    <property type="evidence" value="ECO:0007669"/>
    <property type="project" value="UniProtKB-UniRule"/>
</dbReference>
<dbReference type="GO" id="GO:0003677">
    <property type="term" value="F:DNA binding"/>
    <property type="evidence" value="ECO:0007669"/>
    <property type="project" value="UniProtKB-UniRule"/>
</dbReference>
<evidence type="ECO:0000313" key="14">
    <source>
        <dbReference type="Proteomes" id="UP000198855"/>
    </source>
</evidence>
<dbReference type="NCBIfam" id="NF001399">
    <property type="entry name" value="PRK00283.1"/>
    <property type="match status" value="1"/>
</dbReference>
<dbReference type="InterPro" id="IPR013762">
    <property type="entry name" value="Integrase-like_cat_sf"/>
</dbReference>
<dbReference type="InterPro" id="IPR010998">
    <property type="entry name" value="Integrase_recombinase_N"/>
</dbReference>